<proteinExistence type="predicted"/>
<reference evidence="2 3" key="1">
    <citation type="journal article" date="2015" name="Stand. Genomic Sci.">
        <title>Genomic Encyclopedia of Bacterial and Archaeal Type Strains, Phase III: the genomes of soil and plant-associated and newly described type strains.</title>
        <authorList>
            <person name="Whitman W.B."/>
            <person name="Woyke T."/>
            <person name="Klenk H.P."/>
            <person name="Zhou Y."/>
            <person name="Lilburn T.G."/>
            <person name="Beck B.J."/>
            <person name="De Vos P."/>
            <person name="Vandamme P."/>
            <person name="Eisen J.A."/>
            <person name="Garrity G."/>
            <person name="Hugenholtz P."/>
            <person name="Kyrpides N.C."/>
        </authorList>
    </citation>
    <scope>NUCLEOTIDE SEQUENCE [LARGE SCALE GENOMIC DNA]</scope>
    <source>
        <strain evidence="2 3">CGMCC 1.5364</strain>
    </source>
</reference>
<evidence type="ECO:0000313" key="2">
    <source>
        <dbReference type="EMBL" id="TWI37926.1"/>
    </source>
</evidence>
<sequence length="111" mass="12813">MTAEFWDREKDFWKQGPAEAARRLDVSCLFVHAAWGILNRDRLLTAMQEVPRWKEVALSDQKATLADEVVALAYRVLASRPGQPEYRALCSTTWVNRSGEWRILLHQQTAI</sequence>
<dbReference type="Gene3D" id="3.10.450.50">
    <property type="match status" value="1"/>
</dbReference>
<dbReference type="Proteomes" id="UP000316225">
    <property type="component" value="Unassembled WGS sequence"/>
</dbReference>
<comment type="caution">
    <text evidence="2">The sequence shown here is derived from an EMBL/GenBank/DDBJ whole genome shotgun (WGS) entry which is preliminary data.</text>
</comment>
<gene>
    <name evidence="2" type="ORF">IQ24_00057</name>
</gene>
<protein>
    <submittedName>
        <fullName evidence="2">Uncharacterized protein DUF4440</fullName>
    </submittedName>
</protein>
<dbReference type="AlphaFoldDB" id="A0A562P1R0"/>
<evidence type="ECO:0000259" key="1">
    <source>
        <dbReference type="Pfam" id="PF14534"/>
    </source>
</evidence>
<dbReference type="SUPFAM" id="SSF54427">
    <property type="entry name" value="NTF2-like"/>
    <property type="match status" value="1"/>
</dbReference>
<accession>A0A562P1R0</accession>
<dbReference type="Pfam" id="PF14534">
    <property type="entry name" value="DUF4440"/>
    <property type="match status" value="1"/>
</dbReference>
<name>A0A562P1R0_9RHOB</name>
<dbReference type="InterPro" id="IPR027843">
    <property type="entry name" value="DUF4440"/>
</dbReference>
<dbReference type="OrthoDB" id="7353854at2"/>
<dbReference type="InterPro" id="IPR032710">
    <property type="entry name" value="NTF2-like_dom_sf"/>
</dbReference>
<dbReference type="EMBL" id="VLKU01000001">
    <property type="protein sequence ID" value="TWI37926.1"/>
    <property type="molecule type" value="Genomic_DNA"/>
</dbReference>
<keyword evidence="3" id="KW-1185">Reference proteome</keyword>
<evidence type="ECO:0000313" key="3">
    <source>
        <dbReference type="Proteomes" id="UP000316225"/>
    </source>
</evidence>
<organism evidence="2 3">
    <name type="scientific">Paracoccus sulfuroxidans</name>
    <dbReference type="NCBI Taxonomy" id="384678"/>
    <lineage>
        <taxon>Bacteria</taxon>
        <taxon>Pseudomonadati</taxon>
        <taxon>Pseudomonadota</taxon>
        <taxon>Alphaproteobacteria</taxon>
        <taxon>Rhodobacterales</taxon>
        <taxon>Paracoccaceae</taxon>
        <taxon>Paracoccus</taxon>
    </lineage>
</organism>
<feature type="domain" description="DUF4440" evidence="1">
    <location>
        <begin position="17"/>
        <end position="103"/>
    </location>
</feature>
<dbReference type="RefSeq" id="WP_145395716.1">
    <property type="nucleotide sequence ID" value="NZ_VLKU01000001.1"/>
</dbReference>